<feature type="chain" id="PRO_5035228113" evidence="10">
    <location>
        <begin position="25"/>
        <end position="675"/>
    </location>
</feature>
<sequence>MRTANLSIIGAGFLLALASQPAGAENQMLEEITVRAEKEAANEETLSIREVRESPARDVGEALSQLEGLSFVRKGAIANDVVLRGLQRDNINVLVDGVRLHGACPSRMDPPSFHYDFAEIERVRVIRGPYDLSNPGGLGGTIDVETKRPGKGAGGALNATYGSWNDAAASATAWYGAERYDGLLGYAYKYSDVPESGNGKRLTEIYPATSPNRYRASAVDSKAYEINSGWLKFGVNPSEHARSEIAYSYQDADHVLYPYLKMDADYDDTHRLNWNYRVREVSPLVRELYLQGYWDRVRHLMDDRLRASSQTSPRFYSMQSDATTQVYGAKLKSTLAAGPGTLVTGVDYYNRNWEVINQRAGYFAYRPTAIVPDVSVDNEGLFAEYELPLGEKVTLKGGVRADLTQIEAGKGNTLVSAGKSRDFTTVSANLQLTYTPVKGIDLFTGLARGNRTPDPQELFLDVPVTTLSAASNYWHGNPGLRSTVNNQADLGLKYSNERLYVKGALFYSDLEDYINFAPVAGSFEKSYQNVHATIWGAELGSQIALGYDLYLRGTLSYQEGENETGNRPLAEMPPLRGSVSIRYDDGKLFVEAVENLAREQDRVDPALQETTTAGWATTDLKGGYKFGGLSLIAGVNNLLDKQYYSHLSYARDPFQSGVRVPETGRFCYVTAEYAF</sequence>
<evidence type="ECO:0000256" key="3">
    <source>
        <dbReference type="ARBA" id="ARBA00022452"/>
    </source>
</evidence>
<comment type="similarity">
    <text evidence="8 9">Belongs to the TonB-dependent receptor family.</text>
</comment>
<dbReference type="EMBL" id="JAEMHM010000007">
    <property type="protein sequence ID" value="MBJ6725079.1"/>
    <property type="molecule type" value="Genomic_DNA"/>
</dbReference>
<keyword evidence="6 8" id="KW-0472">Membrane</keyword>
<evidence type="ECO:0000256" key="4">
    <source>
        <dbReference type="ARBA" id="ARBA00022692"/>
    </source>
</evidence>
<gene>
    <name evidence="13" type="ORF">JFN93_10200</name>
</gene>
<dbReference type="InterPro" id="IPR036942">
    <property type="entry name" value="Beta-barrel_TonB_sf"/>
</dbReference>
<dbReference type="Gene3D" id="2.40.170.20">
    <property type="entry name" value="TonB-dependent receptor, beta-barrel domain"/>
    <property type="match status" value="1"/>
</dbReference>
<keyword evidence="3 8" id="KW-1134">Transmembrane beta strand</keyword>
<dbReference type="Gene3D" id="2.170.130.10">
    <property type="entry name" value="TonB-dependent receptor, plug domain"/>
    <property type="match status" value="1"/>
</dbReference>
<evidence type="ECO:0000256" key="6">
    <source>
        <dbReference type="ARBA" id="ARBA00023136"/>
    </source>
</evidence>
<keyword evidence="13" id="KW-0675">Receptor</keyword>
<evidence type="ECO:0000313" key="14">
    <source>
        <dbReference type="Proteomes" id="UP000636888"/>
    </source>
</evidence>
<feature type="signal peptide" evidence="10">
    <location>
        <begin position="1"/>
        <end position="24"/>
    </location>
</feature>
<dbReference type="Proteomes" id="UP000636888">
    <property type="component" value="Unassembled WGS sequence"/>
</dbReference>
<keyword evidence="2 8" id="KW-0813">Transport</keyword>
<feature type="domain" description="TonB-dependent receptor-like beta-barrel" evidence="11">
    <location>
        <begin position="260"/>
        <end position="638"/>
    </location>
</feature>
<evidence type="ECO:0000313" key="13">
    <source>
        <dbReference type="EMBL" id="MBJ6725079.1"/>
    </source>
</evidence>
<dbReference type="Pfam" id="PF07715">
    <property type="entry name" value="Plug"/>
    <property type="match status" value="1"/>
</dbReference>
<dbReference type="GO" id="GO:0015344">
    <property type="term" value="F:siderophore uptake transmembrane transporter activity"/>
    <property type="evidence" value="ECO:0007669"/>
    <property type="project" value="TreeGrafter"/>
</dbReference>
<dbReference type="InterPro" id="IPR000531">
    <property type="entry name" value="Beta-barrel_TonB"/>
</dbReference>
<dbReference type="Pfam" id="PF00593">
    <property type="entry name" value="TonB_dep_Rec_b-barrel"/>
    <property type="match status" value="1"/>
</dbReference>
<evidence type="ECO:0000256" key="2">
    <source>
        <dbReference type="ARBA" id="ARBA00022448"/>
    </source>
</evidence>
<dbReference type="PANTHER" id="PTHR30069">
    <property type="entry name" value="TONB-DEPENDENT OUTER MEMBRANE RECEPTOR"/>
    <property type="match status" value="1"/>
</dbReference>
<evidence type="ECO:0000259" key="11">
    <source>
        <dbReference type="Pfam" id="PF00593"/>
    </source>
</evidence>
<keyword evidence="4 8" id="KW-0812">Transmembrane</keyword>
<dbReference type="GO" id="GO:0044718">
    <property type="term" value="P:siderophore transmembrane transport"/>
    <property type="evidence" value="ECO:0007669"/>
    <property type="project" value="TreeGrafter"/>
</dbReference>
<evidence type="ECO:0000256" key="9">
    <source>
        <dbReference type="RuleBase" id="RU003357"/>
    </source>
</evidence>
<evidence type="ECO:0000256" key="10">
    <source>
        <dbReference type="SAM" id="SignalP"/>
    </source>
</evidence>
<dbReference type="InterPro" id="IPR037066">
    <property type="entry name" value="Plug_dom_sf"/>
</dbReference>
<keyword evidence="10" id="KW-0732">Signal</keyword>
<reference evidence="13" key="1">
    <citation type="submission" date="2020-12" db="EMBL/GenBank/DDBJ databases">
        <title>Geomonas sp. Red875, isolated from river sediment.</title>
        <authorList>
            <person name="Xu Z."/>
            <person name="Zhang Z."/>
            <person name="Masuda Y."/>
            <person name="Itoh H."/>
            <person name="Senoo K."/>
        </authorList>
    </citation>
    <scope>NUCLEOTIDE SEQUENCE</scope>
    <source>
        <strain evidence="13">Red875</strain>
    </source>
</reference>
<comment type="subcellular location">
    <subcellularLocation>
        <location evidence="1 8">Cell outer membrane</location>
        <topology evidence="1 8">Multi-pass membrane protein</topology>
    </subcellularLocation>
</comment>
<evidence type="ECO:0000256" key="1">
    <source>
        <dbReference type="ARBA" id="ARBA00004571"/>
    </source>
</evidence>
<keyword evidence="14" id="KW-1185">Reference proteome</keyword>
<keyword evidence="5 9" id="KW-0798">TonB box</keyword>
<proteinExistence type="inferred from homology"/>
<organism evidence="13 14">
    <name type="scientific">Geomesophilobacter sediminis</name>
    <dbReference type="NCBI Taxonomy" id="2798584"/>
    <lineage>
        <taxon>Bacteria</taxon>
        <taxon>Pseudomonadati</taxon>
        <taxon>Thermodesulfobacteriota</taxon>
        <taxon>Desulfuromonadia</taxon>
        <taxon>Geobacterales</taxon>
        <taxon>Geobacteraceae</taxon>
        <taxon>Geomesophilobacter</taxon>
    </lineage>
</organism>
<evidence type="ECO:0000256" key="5">
    <source>
        <dbReference type="ARBA" id="ARBA00023077"/>
    </source>
</evidence>
<evidence type="ECO:0000259" key="12">
    <source>
        <dbReference type="Pfam" id="PF07715"/>
    </source>
</evidence>
<dbReference type="AlphaFoldDB" id="A0A8J7JFI2"/>
<comment type="caution">
    <text evidence="13">The sequence shown here is derived from an EMBL/GenBank/DDBJ whole genome shotgun (WGS) entry which is preliminary data.</text>
</comment>
<keyword evidence="7 8" id="KW-0998">Cell outer membrane</keyword>
<feature type="domain" description="TonB-dependent receptor plug" evidence="12">
    <location>
        <begin position="41"/>
        <end position="140"/>
    </location>
</feature>
<dbReference type="SUPFAM" id="SSF56935">
    <property type="entry name" value="Porins"/>
    <property type="match status" value="1"/>
</dbReference>
<dbReference type="PANTHER" id="PTHR30069:SF49">
    <property type="entry name" value="OUTER MEMBRANE PROTEIN C"/>
    <property type="match status" value="1"/>
</dbReference>
<dbReference type="GO" id="GO:0009279">
    <property type="term" value="C:cell outer membrane"/>
    <property type="evidence" value="ECO:0007669"/>
    <property type="project" value="UniProtKB-SubCell"/>
</dbReference>
<name>A0A8J7JFI2_9BACT</name>
<evidence type="ECO:0000256" key="8">
    <source>
        <dbReference type="PROSITE-ProRule" id="PRU01360"/>
    </source>
</evidence>
<evidence type="ECO:0000256" key="7">
    <source>
        <dbReference type="ARBA" id="ARBA00023237"/>
    </source>
</evidence>
<dbReference type="PROSITE" id="PS52016">
    <property type="entry name" value="TONB_DEPENDENT_REC_3"/>
    <property type="match status" value="1"/>
</dbReference>
<dbReference type="InterPro" id="IPR012910">
    <property type="entry name" value="Plug_dom"/>
</dbReference>
<protein>
    <submittedName>
        <fullName evidence="13">TonB-dependent receptor</fullName>
    </submittedName>
</protein>
<dbReference type="InterPro" id="IPR039426">
    <property type="entry name" value="TonB-dep_rcpt-like"/>
</dbReference>
<dbReference type="CDD" id="cd01347">
    <property type="entry name" value="ligand_gated_channel"/>
    <property type="match status" value="1"/>
</dbReference>
<accession>A0A8J7JFI2</accession>